<keyword evidence="7" id="KW-1185">Reference proteome</keyword>
<evidence type="ECO:0000256" key="2">
    <source>
        <dbReference type="ARBA" id="ARBA00001946"/>
    </source>
</evidence>
<name>A0A4R6TRC4_9GAMM</name>
<comment type="cofactor">
    <cofactor evidence="2">
        <name>Mg(2+)</name>
        <dbReference type="ChEBI" id="CHEBI:18420"/>
    </cofactor>
</comment>
<dbReference type="EC" id="3.6.1.-" evidence="4"/>
<dbReference type="OrthoDB" id="9816040at2"/>
<dbReference type="Gene3D" id="3.90.79.10">
    <property type="entry name" value="Nucleoside Triphosphate Pyrophosphohydrolase"/>
    <property type="match status" value="1"/>
</dbReference>
<evidence type="ECO:0000256" key="4">
    <source>
        <dbReference type="HAMAP-Rule" id="MF_00298"/>
    </source>
</evidence>
<evidence type="ECO:0000256" key="1">
    <source>
        <dbReference type="ARBA" id="ARBA00001936"/>
    </source>
</evidence>
<dbReference type="PANTHER" id="PTHR23114">
    <property type="entry name" value="M7GPPPN-MRNA HYDROLASE"/>
    <property type="match status" value="1"/>
</dbReference>
<dbReference type="CDD" id="cd03671">
    <property type="entry name" value="NUDIX_Ap4A_hydrolase_plant_like"/>
    <property type="match status" value="1"/>
</dbReference>
<reference evidence="6 7" key="1">
    <citation type="submission" date="2019-03" db="EMBL/GenBank/DDBJ databases">
        <title>Genomic Encyclopedia of Type Strains, Phase IV (KMG-IV): sequencing the most valuable type-strain genomes for metagenomic binning, comparative biology and taxonomic classification.</title>
        <authorList>
            <person name="Goeker M."/>
        </authorList>
    </citation>
    <scope>NUCLEOTIDE SEQUENCE [LARGE SCALE GENOMIC DNA]</scope>
    <source>
        <strain evidence="6 7">DSM 28679</strain>
    </source>
</reference>
<organism evidence="6 7">
    <name type="scientific">Thiopseudomonas denitrificans</name>
    <dbReference type="NCBI Taxonomy" id="1501432"/>
    <lineage>
        <taxon>Bacteria</taxon>
        <taxon>Pseudomonadati</taxon>
        <taxon>Pseudomonadota</taxon>
        <taxon>Gammaproteobacteria</taxon>
        <taxon>Pseudomonadales</taxon>
        <taxon>Pseudomonadaceae</taxon>
        <taxon>Thiopseudomonas</taxon>
    </lineage>
</organism>
<evidence type="ECO:0000256" key="3">
    <source>
        <dbReference type="ARBA" id="ARBA00022801"/>
    </source>
</evidence>
<dbReference type="GO" id="GO:0005737">
    <property type="term" value="C:cytoplasm"/>
    <property type="evidence" value="ECO:0007669"/>
    <property type="project" value="TreeGrafter"/>
</dbReference>
<dbReference type="SUPFAM" id="SSF55811">
    <property type="entry name" value="Nudix"/>
    <property type="match status" value="1"/>
</dbReference>
<dbReference type="Proteomes" id="UP000294575">
    <property type="component" value="Unassembled WGS sequence"/>
</dbReference>
<dbReference type="AlphaFoldDB" id="A0A4R6TRC4"/>
<dbReference type="NCBIfam" id="NF001934">
    <property type="entry name" value="PRK00714.1-1"/>
    <property type="match status" value="1"/>
</dbReference>
<protein>
    <recommendedName>
        <fullName evidence="4">RNA pyrophosphohydrolase</fullName>
        <ecNumber evidence="4">3.6.1.-</ecNumber>
    </recommendedName>
    <alternativeName>
        <fullName evidence="4">(Di)nucleoside polyphosphate hydrolase</fullName>
    </alternativeName>
</protein>
<feature type="domain" description="Nudix hydrolase" evidence="5">
    <location>
        <begin position="6"/>
        <end position="149"/>
    </location>
</feature>
<dbReference type="Pfam" id="PF00293">
    <property type="entry name" value="NUDIX"/>
    <property type="match status" value="1"/>
</dbReference>
<comment type="function">
    <text evidence="4">Accelerates the degradation of transcripts by removing pyrophosphate from the 5'-end of triphosphorylated RNA, leading to a more labile monophosphorylated state that can stimulate subsequent ribonuclease cleavage.</text>
</comment>
<keyword evidence="3 4" id="KW-0378">Hydrolase</keyword>
<dbReference type="GO" id="GO:0034353">
    <property type="term" value="F:mRNA 5'-diphosphatase activity"/>
    <property type="evidence" value="ECO:0007669"/>
    <property type="project" value="TreeGrafter"/>
</dbReference>
<evidence type="ECO:0000313" key="7">
    <source>
        <dbReference type="Proteomes" id="UP000294575"/>
    </source>
</evidence>
<comment type="similarity">
    <text evidence="4">Belongs to the Nudix hydrolase family. RppH subfamily.</text>
</comment>
<proteinExistence type="inferred from homology"/>
<dbReference type="NCBIfam" id="NF001938">
    <property type="entry name" value="PRK00714.1-5"/>
    <property type="match status" value="1"/>
</dbReference>
<feature type="short sequence motif" description="Nudix box" evidence="4">
    <location>
        <begin position="38"/>
        <end position="59"/>
    </location>
</feature>
<dbReference type="InterPro" id="IPR000086">
    <property type="entry name" value="NUDIX_hydrolase_dom"/>
</dbReference>
<dbReference type="FunFam" id="3.90.79.10:FF:000001">
    <property type="entry name" value="RNA pyrophosphohydrolase"/>
    <property type="match status" value="1"/>
</dbReference>
<dbReference type="RefSeq" id="WP_101497279.1">
    <property type="nucleotide sequence ID" value="NZ_LNJZ01000008.1"/>
</dbReference>
<sequence>MIDTDGFRPNVGIILANDQGQVLWARRIHQNSWQFPQGGIHPRESAEDALFRELYEEVGLHPQDVDILGCTRGWLRYRLPQRMVRRNSQPVCIGQKQKWFLLRLNASDDQVRMDLTGKPEFDGWRWVSYWYPLGQVISFKREVYRRALKELAPQMPVRATG</sequence>
<dbReference type="PANTHER" id="PTHR23114:SF17">
    <property type="entry name" value="M7GPPPN-MRNA HYDROLASE"/>
    <property type="match status" value="1"/>
</dbReference>
<dbReference type="InterPro" id="IPR020084">
    <property type="entry name" value="NUDIX_hydrolase_CS"/>
</dbReference>
<dbReference type="NCBIfam" id="NF001937">
    <property type="entry name" value="PRK00714.1-4"/>
    <property type="match status" value="1"/>
</dbReference>
<comment type="cofactor">
    <cofactor evidence="1">
        <name>Mn(2+)</name>
        <dbReference type="ChEBI" id="CHEBI:29035"/>
    </cofactor>
</comment>
<comment type="cofactor">
    <cofactor evidence="4">
        <name>a divalent metal cation</name>
        <dbReference type="ChEBI" id="CHEBI:60240"/>
    </cofactor>
</comment>
<dbReference type="InterPro" id="IPR015797">
    <property type="entry name" value="NUDIX_hydrolase-like_dom_sf"/>
</dbReference>
<evidence type="ECO:0000259" key="5">
    <source>
        <dbReference type="PROSITE" id="PS51462"/>
    </source>
</evidence>
<gene>
    <name evidence="4" type="primary">rppH</name>
    <name evidence="4" type="synonym">nudH</name>
    <name evidence="6" type="ORF">DFQ45_11913</name>
</gene>
<dbReference type="PROSITE" id="PS00893">
    <property type="entry name" value="NUDIX_BOX"/>
    <property type="match status" value="1"/>
</dbReference>
<dbReference type="InterPro" id="IPR022927">
    <property type="entry name" value="RppH"/>
</dbReference>
<evidence type="ECO:0000313" key="6">
    <source>
        <dbReference type="EMBL" id="TDQ34267.1"/>
    </source>
</evidence>
<dbReference type="PRINTS" id="PR00502">
    <property type="entry name" value="NUDIXFAMILY"/>
</dbReference>
<accession>A0A4R6TRC4</accession>
<dbReference type="PROSITE" id="PS51462">
    <property type="entry name" value="NUDIX"/>
    <property type="match status" value="1"/>
</dbReference>
<dbReference type="HAMAP" id="MF_00298">
    <property type="entry name" value="Nudix_RppH"/>
    <property type="match status" value="1"/>
</dbReference>
<dbReference type="EMBL" id="SNYK01000019">
    <property type="protein sequence ID" value="TDQ34267.1"/>
    <property type="molecule type" value="Genomic_DNA"/>
</dbReference>
<comment type="caution">
    <text evidence="6">The sequence shown here is derived from an EMBL/GenBank/DDBJ whole genome shotgun (WGS) entry which is preliminary data.</text>
</comment>
<dbReference type="GO" id="GO:0006402">
    <property type="term" value="P:mRNA catabolic process"/>
    <property type="evidence" value="ECO:0007669"/>
    <property type="project" value="TreeGrafter"/>
</dbReference>
<dbReference type="InterPro" id="IPR020476">
    <property type="entry name" value="Nudix_hydrolase"/>
</dbReference>